<evidence type="ECO:0000256" key="4">
    <source>
        <dbReference type="RuleBase" id="RU000461"/>
    </source>
</evidence>
<dbReference type="Pfam" id="PF07859">
    <property type="entry name" value="Abhydrolase_3"/>
    <property type="match status" value="1"/>
</dbReference>
<keyword evidence="1 4" id="KW-0479">Metal-binding</keyword>
<comment type="caution">
    <text evidence="7">The sequence shown here is derived from an EMBL/GenBank/DDBJ whole genome shotgun (WGS) entry which is preliminary data.</text>
</comment>
<evidence type="ECO:0000256" key="5">
    <source>
        <dbReference type="SAM" id="MobiDB-lite"/>
    </source>
</evidence>
<evidence type="ECO:0000256" key="1">
    <source>
        <dbReference type="ARBA" id="ARBA00022723"/>
    </source>
</evidence>
<keyword evidence="2" id="KW-0378">Hydrolase</keyword>
<dbReference type="InterPro" id="IPR029058">
    <property type="entry name" value="AB_hydrolase_fold"/>
</dbReference>
<dbReference type="InterPro" id="IPR013094">
    <property type="entry name" value="AB_hydrolase_3"/>
</dbReference>
<keyword evidence="8" id="KW-1185">Reference proteome</keyword>
<name>A0ABR1WJX6_9PEZI</name>
<keyword evidence="4" id="KW-0349">Heme</keyword>
<dbReference type="Gene3D" id="3.40.50.1820">
    <property type="entry name" value="alpha/beta hydrolase"/>
    <property type="match status" value="1"/>
</dbReference>
<evidence type="ECO:0000259" key="6">
    <source>
        <dbReference type="Pfam" id="PF07859"/>
    </source>
</evidence>
<dbReference type="InterPro" id="IPR050300">
    <property type="entry name" value="GDXG_lipolytic_enzyme"/>
</dbReference>
<evidence type="ECO:0000313" key="7">
    <source>
        <dbReference type="EMBL" id="KAK8083805.1"/>
    </source>
</evidence>
<dbReference type="EMBL" id="JAQQWM010000001">
    <property type="protein sequence ID" value="KAK8083805.1"/>
    <property type="molecule type" value="Genomic_DNA"/>
</dbReference>
<gene>
    <name evidence="7" type="ORF">PG996_002586</name>
</gene>
<keyword evidence="3 4" id="KW-0408">Iron</keyword>
<dbReference type="PANTHER" id="PTHR48081:SF8">
    <property type="entry name" value="ALPHA_BETA HYDROLASE FOLD-3 DOMAIN-CONTAINING PROTEIN-RELATED"/>
    <property type="match status" value="1"/>
</dbReference>
<dbReference type="PANTHER" id="PTHR48081">
    <property type="entry name" value="AB HYDROLASE SUPERFAMILY PROTEIN C4A8.06C"/>
    <property type="match status" value="1"/>
</dbReference>
<accession>A0ABR1WJX6</accession>
<evidence type="ECO:0000256" key="3">
    <source>
        <dbReference type="ARBA" id="ARBA00023004"/>
    </source>
</evidence>
<dbReference type="Gene3D" id="1.10.630.10">
    <property type="entry name" value="Cytochrome P450"/>
    <property type="match status" value="1"/>
</dbReference>
<feature type="region of interest" description="Disordered" evidence="5">
    <location>
        <begin position="186"/>
        <end position="209"/>
    </location>
</feature>
<dbReference type="Pfam" id="PF00067">
    <property type="entry name" value="p450"/>
    <property type="match status" value="1"/>
</dbReference>
<dbReference type="InterPro" id="IPR036396">
    <property type="entry name" value="Cyt_P450_sf"/>
</dbReference>
<dbReference type="InterPro" id="IPR017972">
    <property type="entry name" value="Cyt_P450_CS"/>
</dbReference>
<proteinExistence type="inferred from homology"/>
<dbReference type="SUPFAM" id="SSF53474">
    <property type="entry name" value="alpha/beta-Hydrolases"/>
    <property type="match status" value="1"/>
</dbReference>
<dbReference type="PROSITE" id="PS00086">
    <property type="entry name" value="CYTOCHROME_P450"/>
    <property type="match status" value="1"/>
</dbReference>
<dbReference type="SUPFAM" id="SSF48264">
    <property type="entry name" value="Cytochrome P450"/>
    <property type="match status" value="1"/>
</dbReference>
<dbReference type="Proteomes" id="UP001446871">
    <property type="component" value="Unassembled WGS sequence"/>
</dbReference>
<dbReference type="InterPro" id="IPR002401">
    <property type="entry name" value="Cyt_P450_E_grp-I"/>
</dbReference>
<keyword evidence="4" id="KW-0560">Oxidoreductase</keyword>
<feature type="compositionally biased region" description="Low complexity" evidence="5">
    <location>
        <begin position="194"/>
        <end position="203"/>
    </location>
</feature>
<keyword evidence="4" id="KW-0503">Monooxygenase</keyword>
<evidence type="ECO:0000256" key="2">
    <source>
        <dbReference type="ARBA" id="ARBA00022801"/>
    </source>
</evidence>
<evidence type="ECO:0000313" key="8">
    <source>
        <dbReference type="Proteomes" id="UP001446871"/>
    </source>
</evidence>
<protein>
    <recommendedName>
        <fullName evidence="6">Alpha/beta hydrolase fold-3 domain-containing protein</fullName>
    </recommendedName>
</protein>
<feature type="domain" description="Alpha/beta hydrolase fold-3" evidence="6">
    <location>
        <begin position="322"/>
        <end position="534"/>
    </location>
</feature>
<comment type="similarity">
    <text evidence="4">Belongs to the cytochrome P450 family.</text>
</comment>
<dbReference type="InterPro" id="IPR001128">
    <property type="entry name" value="Cyt_P450"/>
</dbReference>
<reference evidence="7 8" key="1">
    <citation type="submission" date="2023-01" db="EMBL/GenBank/DDBJ databases">
        <title>Analysis of 21 Apiospora genomes using comparative genomics revels a genus with tremendous synthesis potential of carbohydrate active enzymes and secondary metabolites.</title>
        <authorList>
            <person name="Sorensen T."/>
        </authorList>
    </citation>
    <scope>NUCLEOTIDE SEQUENCE [LARGE SCALE GENOMIC DNA]</scope>
    <source>
        <strain evidence="7 8">CBS 83171</strain>
    </source>
</reference>
<dbReference type="PRINTS" id="PR00463">
    <property type="entry name" value="EP450I"/>
</dbReference>
<organism evidence="7 8">
    <name type="scientific">Apiospora saccharicola</name>
    <dbReference type="NCBI Taxonomy" id="335842"/>
    <lineage>
        <taxon>Eukaryota</taxon>
        <taxon>Fungi</taxon>
        <taxon>Dikarya</taxon>
        <taxon>Ascomycota</taxon>
        <taxon>Pezizomycotina</taxon>
        <taxon>Sordariomycetes</taxon>
        <taxon>Xylariomycetidae</taxon>
        <taxon>Amphisphaeriales</taxon>
        <taxon>Apiosporaceae</taxon>
        <taxon>Apiospora</taxon>
    </lineage>
</organism>
<sequence>MRESAYNPKDHDVLVESHADSSLEVPLVCTRDHEQDRVRRGALNRFFSKARMMQIEPEIPLGPGSAGDGFCGLPATQAGHLIPGTQRDYTDACQASSYLTHHDEDIFPNSHDFLPERWIIPKGVRNTMLEKHLVPFGKGSRICLGMNLALCEIYLGTAAVVLRVMPRMRLVGDCREAMEFGHEVMVPRPKKGTHPNNNNTTGTYHSRKMPFPLTLKPKSNYVDLDAPFTPLPKHGHLTQHHEEYAAVQPVIDVMYDQIWALPDFDAFRQVGRGADAAVPPGGPDRAHDVVTELLHFPARDRHVVELKVYKSLRVRDGAALMLRMHGGGWCVGDHEADGAENVYAAARHNIVVVSVDYRLAPEHPAPQGLHDCFDALLWCKENAGKLGVNPEKIIVAGNSAGGNLAAAVAIEARDQGITGIVAQVLHFPQVCHPKFFPKDRYEFGSYIQNAHASVLNLAMDECFLDAYVPDTDSPDARKHWPLLADSHRGLPPALIQCGGNDVLRDDAFAYAEALGAAGEDVEMHAYPGLPHCFALVVPTLSETQEFYKRYDSFLDKHAG</sequence>